<feature type="region of interest" description="Disordered" evidence="2">
    <location>
        <begin position="635"/>
        <end position="655"/>
    </location>
</feature>
<keyword evidence="1" id="KW-0175">Coiled coil</keyword>
<evidence type="ECO:0000256" key="3">
    <source>
        <dbReference type="SAM" id="Phobius"/>
    </source>
</evidence>
<protein>
    <submittedName>
        <fullName evidence="4">Uncharacterized protein</fullName>
    </submittedName>
</protein>
<evidence type="ECO:0000256" key="1">
    <source>
        <dbReference type="SAM" id="Coils"/>
    </source>
</evidence>
<sequence length="852" mass="86672">MQVLTQAHVTAAAGVGTEAERLAAEAAAAAGWRRIQWSRVRMMSQSPDVAPAPRSPQPAAAAATTTTTTMTTWAQVRRFAGEISEVFRLGAALAGGDDVGGGAGVLQRHPVAAVCAAWVALFAAGAARAQWLAQWLALALAAADVARWNARAGARVAAASVAYFAAADAVVWAALQTAGPAPAAAWAAAAAAHVFLAWRAAAALGRAAGYAWAALALWAAALAAYSHGAAGSGGVVVPWVSAAALLALRLAAFAAHTARAWHAAAIRDRRRGPAMVSAPAIAPGLITLEPIAPDGDSGDPASDGDFGDPASSGASGDSAPGGASGDPASDGASGASVALGRACAQARAPYAHRVCFLCLGGHCARCQLSALDPEPGPDGSDTEEPEPEEPGPVLPAWIASSAAHCPCRTVHGPGPSSFVRHAVAQAPAVSAPAPPISTPAPGGTLVALAQYAARLRALGLVRPPAPAAHGHTPAAAPFLGAAAARAPATPLSRAAGAATFRLCAEAVGAAVRVRAVVTPGLARVLLSHARTAASAAVCVPPAAGATDPVLDHVRVLVPRAAVVVRVDGRRWPHADVGAALGDAIAVRALPPGRTHCITLAVCGLRSEPLAVALPPRAEPPQCEPPGARDLADARARRARAQAALRRHRRDAPRRPLHCRAELEALRRAAARAAHADARAHARRAQLRAELDAALRKQRELGALQHHRQSQSQGEAGSPPSLDHNSDSASDAAAEPSRAELDRAELQARQTRAALDAAAQELAAERARWTARLSAASVTSAHPGAAARDLDAAAARLDAARAAAARLRRQLDDLAAEPDPADPDPALQHPHLIRRVAALRDAIRAQGQPQIQR</sequence>
<dbReference type="EMBL" id="JANBUL010000243">
    <property type="protein sequence ID" value="KAJ2778202.1"/>
    <property type="molecule type" value="Genomic_DNA"/>
</dbReference>
<dbReference type="OrthoDB" id="5598728at2759"/>
<feature type="region of interest" description="Disordered" evidence="2">
    <location>
        <begin position="46"/>
        <end position="67"/>
    </location>
</feature>
<reference evidence="4" key="1">
    <citation type="submission" date="2022-07" db="EMBL/GenBank/DDBJ databases">
        <title>Phylogenomic reconstructions and comparative analyses of Kickxellomycotina fungi.</title>
        <authorList>
            <person name="Reynolds N.K."/>
            <person name="Stajich J.E."/>
            <person name="Barry K."/>
            <person name="Grigoriev I.V."/>
            <person name="Crous P."/>
            <person name="Smith M.E."/>
        </authorList>
    </citation>
    <scope>NUCLEOTIDE SEQUENCE</scope>
    <source>
        <strain evidence="4">NBRC 105414</strain>
    </source>
</reference>
<keyword evidence="5" id="KW-1185">Reference proteome</keyword>
<feature type="transmembrane region" description="Helical" evidence="3">
    <location>
        <begin position="156"/>
        <end position="175"/>
    </location>
</feature>
<keyword evidence="3" id="KW-0472">Membrane</keyword>
<feature type="coiled-coil region" evidence="1">
    <location>
        <begin position="740"/>
        <end position="816"/>
    </location>
</feature>
<proteinExistence type="predicted"/>
<organism evidence="4 5">
    <name type="scientific">Coemansia javaensis</name>
    <dbReference type="NCBI Taxonomy" id="2761396"/>
    <lineage>
        <taxon>Eukaryota</taxon>
        <taxon>Fungi</taxon>
        <taxon>Fungi incertae sedis</taxon>
        <taxon>Zoopagomycota</taxon>
        <taxon>Kickxellomycotina</taxon>
        <taxon>Kickxellomycetes</taxon>
        <taxon>Kickxellales</taxon>
        <taxon>Kickxellaceae</taxon>
        <taxon>Coemansia</taxon>
    </lineage>
</organism>
<name>A0A9W8H4S5_9FUNG</name>
<accession>A0A9W8H4S5</accession>
<feature type="compositionally biased region" description="Basic residues" evidence="2">
    <location>
        <begin position="636"/>
        <end position="655"/>
    </location>
</feature>
<feature type="compositionally biased region" description="Acidic residues" evidence="2">
    <location>
        <begin position="380"/>
        <end position="389"/>
    </location>
</feature>
<feature type="transmembrane region" description="Helical" evidence="3">
    <location>
        <begin position="181"/>
        <end position="198"/>
    </location>
</feature>
<feature type="region of interest" description="Disordered" evidence="2">
    <location>
        <begin position="702"/>
        <end position="739"/>
    </location>
</feature>
<feature type="region of interest" description="Disordered" evidence="2">
    <location>
        <begin position="292"/>
        <end position="334"/>
    </location>
</feature>
<feature type="transmembrane region" description="Helical" evidence="3">
    <location>
        <begin position="210"/>
        <end position="230"/>
    </location>
</feature>
<keyword evidence="3" id="KW-1133">Transmembrane helix</keyword>
<feature type="region of interest" description="Disordered" evidence="2">
    <location>
        <begin position="373"/>
        <end position="393"/>
    </location>
</feature>
<evidence type="ECO:0000313" key="4">
    <source>
        <dbReference type="EMBL" id="KAJ2778202.1"/>
    </source>
</evidence>
<feature type="compositionally biased region" description="Low complexity" evidence="2">
    <location>
        <begin position="720"/>
        <end position="735"/>
    </location>
</feature>
<evidence type="ECO:0000256" key="2">
    <source>
        <dbReference type="SAM" id="MobiDB-lite"/>
    </source>
</evidence>
<gene>
    <name evidence="4" type="ORF">H4R18_004751</name>
</gene>
<comment type="caution">
    <text evidence="4">The sequence shown here is derived from an EMBL/GenBank/DDBJ whole genome shotgun (WGS) entry which is preliminary data.</text>
</comment>
<dbReference type="Proteomes" id="UP001140217">
    <property type="component" value="Unassembled WGS sequence"/>
</dbReference>
<evidence type="ECO:0000313" key="5">
    <source>
        <dbReference type="Proteomes" id="UP001140217"/>
    </source>
</evidence>
<feature type="compositionally biased region" description="Low complexity" evidence="2">
    <location>
        <begin position="57"/>
        <end position="67"/>
    </location>
</feature>
<dbReference type="AlphaFoldDB" id="A0A9W8H4S5"/>
<keyword evidence="3" id="KW-0812">Transmembrane</keyword>